<evidence type="ECO:0000256" key="10">
    <source>
        <dbReference type="ARBA" id="ARBA00022960"/>
    </source>
</evidence>
<evidence type="ECO:0000256" key="9">
    <source>
        <dbReference type="ARBA" id="ARBA00022801"/>
    </source>
</evidence>
<keyword evidence="7" id="KW-0808">Transferase</keyword>
<dbReference type="GO" id="GO:0008658">
    <property type="term" value="F:penicillin binding"/>
    <property type="evidence" value="ECO:0007669"/>
    <property type="project" value="InterPro"/>
</dbReference>
<dbReference type="AlphaFoldDB" id="A0A7H9EK73"/>
<keyword evidence="10" id="KW-0133">Cell shape</keyword>
<proteinExistence type="inferred from homology"/>
<dbReference type="GO" id="GO:0009252">
    <property type="term" value="P:peptidoglycan biosynthetic process"/>
    <property type="evidence" value="ECO:0007669"/>
    <property type="project" value="UniProtKB-KW"/>
</dbReference>
<keyword evidence="15" id="KW-0961">Cell wall biogenesis/degradation</keyword>
<evidence type="ECO:0000256" key="13">
    <source>
        <dbReference type="ARBA" id="ARBA00023136"/>
    </source>
</evidence>
<evidence type="ECO:0000256" key="8">
    <source>
        <dbReference type="ARBA" id="ARBA00022692"/>
    </source>
</evidence>
<evidence type="ECO:0000256" key="4">
    <source>
        <dbReference type="ARBA" id="ARBA00022645"/>
    </source>
</evidence>
<dbReference type="GO" id="GO:0071555">
    <property type="term" value="P:cell wall organization"/>
    <property type="evidence" value="ECO:0007669"/>
    <property type="project" value="UniProtKB-KW"/>
</dbReference>
<evidence type="ECO:0000256" key="2">
    <source>
        <dbReference type="ARBA" id="ARBA00007739"/>
    </source>
</evidence>
<comment type="catalytic activity">
    <reaction evidence="17">
        <text>[GlcNAc-(1-&gt;4)-Mur2Ac(oyl-L-Ala-gamma-D-Glu-L-Lys-D-Ala-D-Ala)](n)-di-trans,octa-cis-undecaprenyl diphosphate + beta-D-GlcNAc-(1-&gt;4)-Mur2Ac(oyl-L-Ala-gamma-D-Glu-L-Lys-D-Ala-D-Ala)-di-trans,octa-cis-undecaprenyl diphosphate = [GlcNAc-(1-&gt;4)-Mur2Ac(oyl-L-Ala-gamma-D-Glu-L-Lys-D-Ala-D-Ala)](n+1)-di-trans,octa-cis-undecaprenyl diphosphate + di-trans,octa-cis-undecaprenyl diphosphate + H(+)</text>
        <dbReference type="Rhea" id="RHEA:23708"/>
        <dbReference type="Rhea" id="RHEA-COMP:9602"/>
        <dbReference type="Rhea" id="RHEA-COMP:9603"/>
        <dbReference type="ChEBI" id="CHEBI:15378"/>
        <dbReference type="ChEBI" id="CHEBI:58405"/>
        <dbReference type="ChEBI" id="CHEBI:60033"/>
        <dbReference type="ChEBI" id="CHEBI:78435"/>
        <dbReference type="EC" id="2.4.99.28"/>
    </reaction>
</comment>
<dbReference type="InterPro" id="IPR012338">
    <property type="entry name" value="Beta-lactam/transpept-like"/>
</dbReference>
<evidence type="ECO:0000256" key="5">
    <source>
        <dbReference type="ARBA" id="ARBA00022670"/>
    </source>
</evidence>
<comment type="similarity">
    <text evidence="2">In the N-terminal section; belongs to the glycosyltransferase 51 family.</text>
</comment>
<reference evidence="21 22" key="1">
    <citation type="submission" date="2020-01" db="EMBL/GenBank/DDBJ databases">
        <title>Complete and circular genome sequences of six lactobacillus isolates from horses.</title>
        <authorList>
            <person name="Hassan H.M."/>
        </authorList>
    </citation>
    <scope>NUCLEOTIDE SEQUENCE [LARGE SCALE GENOMIC DNA]</scope>
    <source>
        <strain evidence="21 22">1A</strain>
    </source>
</reference>
<evidence type="ECO:0000313" key="22">
    <source>
        <dbReference type="Proteomes" id="UP000510886"/>
    </source>
</evidence>
<keyword evidence="8 18" id="KW-0812">Transmembrane</keyword>
<dbReference type="Pfam" id="PF00912">
    <property type="entry name" value="Transgly"/>
    <property type="match status" value="1"/>
</dbReference>
<dbReference type="KEGG" id="lsw:GTO87_03200"/>
<gene>
    <name evidence="21" type="ORF">GTO87_03200</name>
</gene>
<keyword evidence="3" id="KW-1003">Cell membrane</keyword>
<dbReference type="NCBIfam" id="TIGR02074">
    <property type="entry name" value="PBP_1a_fam"/>
    <property type="match status" value="1"/>
</dbReference>
<evidence type="ECO:0000256" key="14">
    <source>
        <dbReference type="ARBA" id="ARBA00023268"/>
    </source>
</evidence>
<keyword evidence="11" id="KW-0573">Peptidoglycan synthesis</keyword>
<protein>
    <submittedName>
        <fullName evidence="21">PBP1A family penicillin-binding protein</fullName>
    </submittedName>
</protein>
<keyword evidence="5" id="KW-0645">Protease</keyword>
<keyword evidence="13 18" id="KW-0472">Membrane</keyword>
<evidence type="ECO:0000256" key="12">
    <source>
        <dbReference type="ARBA" id="ARBA00022989"/>
    </source>
</evidence>
<dbReference type="RefSeq" id="WP_180849490.1">
    <property type="nucleotide sequence ID" value="NZ_CP047418.1"/>
</dbReference>
<evidence type="ECO:0000256" key="1">
    <source>
        <dbReference type="ARBA" id="ARBA00007090"/>
    </source>
</evidence>
<dbReference type="GO" id="GO:0008955">
    <property type="term" value="F:peptidoglycan glycosyltransferase activity"/>
    <property type="evidence" value="ECO:0007669"/>
    <property type="project" value="UniProtKB-EC"/>
</dbReference>
<evidence type="ECO:0000256" key="18">
    <source>
        <dbReference type="SAM" id="Phobius"/>
    </source>
</evidence>
<dbReference type="GO" id="GO:0006508">
    <property type="term" value="P:proteolysis"/>
    <property type="evidence" value="ECO:0007669"/>
    <property type="project" value="UniProtKB-KW"/>
</dbReference>
<evidence type="ECO:0000259" key="20">
    <source>
        <dbReference type="Pfam" id="PF00912"/>
    </source>
</evidence>
<dbReference type="PANTHER" id="PTHR32282">
    <property type="entry name" value="BINDING PROTEIN TRANSPEPTIDASE, PUTATIVE-RELATED"/>
    <property type="match status" value="1"/>
</dbReference>
<dbReference type="SUPFAM" id="SSF53955">
    <property type="entry name" value="Lysozyme-like"/>
    <property type="match status" value="1"/>
</dbReference>
<name>A0A7H9EK73_9LACO</name>
<evidence type="ECO:0000313" key="21">
    <source>
        <dbReference type="EMBL" id="QLL77687.1"/>
    </source>
</evidence>
<feature type="domain" description="Glycosyl transferase family 51" evidence="20">
    <location>
        <begin position="76"/>
        <end position="248"/>
    </location>
</feature>
<keyword evidence="14" id="KW-0511">Multifunctional enzyme</keyword>
<keyword evidence="9" id="KW-0378">Hydrolase</keyword>
<sequence length="690" mass="76705">MKNVPWLTNLWEFIKRKWHRYQVTRWLIVVGLTIIFLSSTYLVFVAKTADVKSLNSKLKQTTTIYDHNNNKAGYLYSQKGTWVDLDQISPHVEAAVLSTEDRNFYKEYGFSVKGIARAGLLYVKNKLLHRDYISGGGSTITQQLAKNAFLTQQQTFSRKAKEIFIAMQIENTYSKKQILAMYLNNAYFGNGVWGVQDAARKYFGINASQLSVPQAATLAGMLTSPNGFNPKDHPQAATQRRNVVLSLMHENNKLSQAEMVQYQKTAMTTSDRYQYKSGYRYPYFFDAVINEAINEYDLSEKDVMNGAYKIYTTLDQTYQQKMQNAFANDALFPYNATDGAQAQGASIAVDPKTGGVMAVVGGRSGSHVFRGYNRATQLVRSPGSTIKPLAVYTPALQDGYHYDSMIKDEYRAYGTNHYQPHNWDNQYSGELPMYKALALSKNTSAVWLLNKIGVNAGYNSVKKFGLPVNKDDKNLSLALGGLDKGVSPQQMAGAYTAFADDGTRQTPHYITKIVDATGKTIVDAEPKSKRVMSTKVANQMTSMMLDVYAAGGTGYTAKPDGYTIAGKTGTTENTGKGNQADKDHWYVGYTKDIVVATWVGFDSSNHSLQDEGVRGGSLLFKTEMEGILPNTAQTQFDVQSASTMAKAKQANSSEGEDVWNEIKNTGDNLKSKAKEWFSNSKQIISNWFGG</sequence>
<evidence type="ECO:0000256" key="17">
    <source>
        <dbReference type="ARBA" id="ARBA00049902"/>
    </source>
</evidence>
<comment type="similarity">
    <text evidence="1">In the C-terminal section; belongs to the transpeptidase family.</text>
</comment>
<feature type="transmembrane region" description="Helical" evidence="18">
    <location>
        <begin position="26"/>
        <end position="46"/>
    </location>
</feature>
<dbReference type="InterPro" id="IPR001264">
    <property type="entry name" value="Glyco_trans_51"/>
</dbReference>
<keyword evidence="12 18" id="KW-1133">Transmembrane helix</keyword>
<dbReference type="Gene3D" id="1.10.3810.10">
    <property type="entry name" value="Biosynthetic peptidoglycan transglycosylase-like"/>
    <property type="match status" value="1"/>
</dbReference>
<evidence type="ECO:0000259" key="19">
    <source>
        <dbReference type="Pfam" id="PF00905"/>
    </source>
</evidence>
<evidence type="ECO:0000256" key="7">
    <source>
        <dbReference type="ARBA" id="ARBA00022679"/>
    </source>
</evidence>
<dbReference type="InterPro" id="IPR036950">
    <property type="entry name" value="PBP_transglycosylase"/>
</dbReference>
<organism evidence="21 22">
    <name type="scientific">Ligilactobacillus saerimneri</name>
    <dbReference type="NCBI Taxonomy" id="228229"/>
    <lineage>
        <taxon>Bacteria</taxon>
        <taxon>Bacillati</taxon>
        <taxon>Bacillota</taxon>
        <taxon>Bacilli</taxon>
        <taxon>Lactobacillales</taxon>
        <taxon>Lactobacillaceae</taxon>
        <taxon>Ligilactobacillus</taxon>
    </lineage>
</organism>
<dbReference type="GO" id="GO:0030288">
    <property type="term" value="C:outer membrane-bounded periplasmic space"/>
    <property type="evidence" value="ECO:0007669"/>
    <property type="project" value="TreeGrafter"/>
</dbReference>
<dbReference type="GO" id="GO:0009002">
    <property type="term" value="F:serine-type D-Ala-D-Ala carboxypeptidase activity"/>
    <property type="evidence" value="ECO:0007669"/>
    <property type="project" value="UniProtKB-EC"/>
</dbReference>
<keyword evidence="6" id="KW-0328">Glycosyltransferase</keyword>
<dbReference type="FunFam" id="1.10.3810.10:FF:000001">
    <property type="entry name" value="Penicillin-binding protein 1A"/>
    <property type="match status" value="1"/>
</dbReference>
<accession>A0A7H9EK73</accession>
<dbReference type="SUPFAM" id="SSF56601">
    <property type="entry name" value="beta-lactamase/transpeptidase-like"/>
    <property type="match status" value="1"/>
</dbReference>
<evidence type="ECO:0000256" key="11">
    <source>
        <dbReference type="ARBA" id="ARBA00022984"/>
    </source>
</evidence>
<dbReference type="Proteomes" id="UP000510886">
    <property type="component" value="Chromosome"/>
</dbReference>
<dbReference type="Gene3D" id="6.20.370.110">
    <property type="match status" value="1"/>
</dbReference>
<dbReference type="InterPro" id="IPR001460">
    <property type="entry name" value="PCN-bd_Tpept"/>
</dbReference>
<dbReference type="Pfam" id="PF00905">
    <property type="entry name" value="Transpeptidase"/>
    <property type="match status" value="1"/>
</dbReference>
<dbReference type="Gene3D" id="3.40.710.10">
    <property type="entry name" value="DD-peptidase/beta-lactamase superfamily"/>
    <property type="match status" value="1"/>
</dbReference>
<feature type="domain" description="Penicillin-binding protein transpeptidase" evidence="19">
    <location>
        <begin position="345"/>
        <end position="592"/>
    </location>
</feature>
<dbReference type="EMBL" id="CP047418">
    <property type="protein sequence ID" value="QLL77687.1"/>
    <property type="molecule type" value="Genomic_DNA"/>
</dbReference>
<evidence type="ECO:0000256" key="15">
    <source>
        <dbReference type="ARBA" id="ARBA00023316"/>
    </source>
</evidence>
<dbReference type="InterPro" id="IPR023346">
    <property type="entry name" value="Lysozyme-like_dom_sf"/>
</dbReference>
<keyword evidence="4" id="KW-0121">Carboxypeptidase</keyword>
<evidence type="ECO:0000256" key="16">
    <source>
        <dbReference type="ARBA" id="ARBA00034000"/>
    </source>
</evidence>
<comment type="catalytic activity">
    <reaction evidence="16">
        <text>Preferential cleavage: (Ac)2-L-Lys-D-Ala-|-D-Ala. Also transpeptidation of peptidyl-alanyl moieties that are N-acyl substituents of D-alanine.</text>
        <dbReference type="EC" id="3.4.16.4"/>
    </reaction>
</comment>
<evidence type="ECO:0000256" key="3">
    <source>
        <dbReference type="ARBA" id="ARBA00022475"/>
    </source>
</evidence>
<evidence type="ECO:0000256" key="6">
    <source>
        <dbReference type="ARBA" id="ARBA00022676"/>
    </source>
</evidence>
<dbReference type="PANTHER" id="PTHR32282:SF32">
    <property type="entry name" value="PENICILLIN-BINDING PROTEIN 2A"/>
    <property type="match status" value="1"/>
</dbReference>
<dbReference type="GO" id="GO:0008360">
    <property type="term" value="P:regulation of cell shape"/>
    <property type="evidence" value="ECO:0007669"/>
    <property type="project" value="UniProtKB-KW"/>
</dbReference>
<dbReference type="InterPro" id="IPR050396">
    <property type="entry name" value="Glycosyltr_51/Transpeptidase"/>
</dbReference>